<sequence>MLNLQTHFKICLIGCTALAMLKLILASYVHLIMTSLLICQLMLLNISLQKLRRMNQKKKLIWKKLCVDYAVNLL</sequence>
<name>A0A224XTL6_9HEMI</name>
<dbReference type="EMBL" id="GFTR01000551">
    <property type="protein sequence ID" value="JAW15875.1"/>
    <property type="molecule type" value="Transcribed_RNA"/>
</dbReference>
<keyword evidence="1" id="KW-0472">Membrane</keyword>
<reference evidence="2" key="1">
    <citation type="journal article" date="2018" name="PLoS Negl. Trop. Dis.">
        <title>An insight into the salivary gland and fat body transcriptome of Panstrongylus lignarius (Hemiptera: Heteroptera), the main vector of Chagas disease in Peru.</title>
        <authorList>
            <person name="Nevoa J.C."/>
            <person name="Mendes M.T."/>
            <person name="da Silva M.V."/>
            <person name="Soares S.C."/>
            <person name="Oliveira C.J.F."/>
            <person name="Ribeiro J.M.C."/>
        </authorList>
    </citation>
    <scope>NUCLEOTIDE SEQUENCE</scope>
</reference>
<organism evidence="2">
    <name type="scientific">Panstrongylus lignarius</name>
    <dbReference type="NCBI Taxonomy" id="156445"/>
    <lineage>
        <taxon>Eukaryota</taxon>
        <taxon>Metazoa</taxon>
        <taxon>Ecdysozoa</taxon>
        <taxon>Arthropoda</taxon>
        <taxon>Hexapoda</taxon>
        <taxon>Insecta</taxon>
        <taxon>Pterygota</taxon>
        <taxon>Neoptera</taxon>
        <taxon>Paraneoptera</taxon>
        <taxon>Hemiptera</taxon>
        <taxon>Heteroptera</taxon>
        <taxon>Panheteroptera</taxon>
        <taxon>Cimicomorpha</taxon>
        <taxon>Reduviidae</taxon>
        <taxon>Triatominae</taxon>
        <taxon>Panstrongylus</taxon>
    </lineage>
</organism>
<accession>A0A224XTL6</accession>
<keyword evidence="1" id="KW-0812">Transmembrane</keyword>
<feature type="transmembrane region" description="Helical" evidence="1">
    <location>
        <begin position="31"/>
        <end position="48"/>
    </location>
</feature>
<keyword evidence="1" id="KW-1133">Transmembrane helix</keyword>
<dbReference type="AlphaFoldDB" id="A0A224XTL6"/>
<protein>
    <submittedName>
        <fullName evidence="2">Uncharacterized protein</fullName>
    </submittedName>
</protein>
<evidence type="ECO:0000313" key="2">
    <source>
        <dbReference type="EMBL" id="JAW15875.1"/>
    </source>
</evidence>
<evidence type="ECO:0000256" key="1">
    <source>
        <dbReference type="SAM" id="Phobius"/>
    </source>
</evidence>
<proteinExistence type="predicted"/>